<dbReference type="Gene3D" id="4.10.240.10">
    <property type="entry name" value="Zn(2)-C6 fungal-type DNA-binding domain"/>
    <property type="match status" value="1"/>
</dbReference>
<dbReference type="Pfam" id="PF04082">
    <property type="entry name" value="Fungal_trans"/>
    <property type="match status" value="1"/>
</dbReference>
<reference evidence="7" key="1">
    <citation type="submission" date="2015-05" db="EMBL/GenBank/DDBJ databases">
        <authorList>
            <person name="Fogelqvist Johan"/>
        </authorList>
    </citation>
    <scope>NUCLEOTIDE SEQUENCE [LARGE SCALE GENOMIC DNA]</scope>
</reference>
<evidence type="ECO:0000256" key="1">
    <source>
        <dbReference type="ARBA" id="ARBA00022723"/>
    </source>
</evidence>
<evidence type="ECO:0000259" key="5">
    <source>
        <dbReference type="PROSITE" id="PS50048"/>
    </source>
</evidence>
<keyword evidence="4" id="KW-1133">Transmembrane helix</keyword>
<dbReference type="InterPro" id="IPR036864">
    <property type="entry name" value="Zn2-C6_fun-type_DNA-bd_sf"/>
</dbReference>
<organism evidence="6 7">
    <name type="scientific">Verticillium longisporum</name>
    <name type="common">Verticillium dahliae var. longisporum</name>
    <dbReference type="NCBI Taxonomy" id="100787"/>
    <lineage>
        <taxon>Eukaryota</taxon>
        <taxon>Fungi</taxon>
        <taxon>Dikarya</taxon>
        <taxon>Ascomycota</taxon>
        <taxon>Pezizomycotina</taxon>
        <taxon>Sordariomycetes</taxon>
        <taxon>Hypocreomycetidae</taxon>
        <taxon>Glomerellales</taxon>
        <taxon>Plectosphaerellaceae</taxon>
        <taxon>Verticillium</taxon>
    </lineage>
</organism>
<dbReference type="GO" id="GO:0000981">
    <property type="term" value="F:DNA-binding transcription factor activity, RNA polymerase II-specific"/>
    <property type="evidence" value="ECO:0007669"/>
    <property type="project" value="InterPro"/>
</dbReference>
<dbReference type="CDD" id="cd12148">
    <property type="entry name" value="fungal_TF_MHR"/>
    <property type="match status" value="1"/>
</dbReference>
<dbReference type="InterPro" id="IPR001138">
    <property type="entry name" value="Zn2Cys6_DnaBD"/>
</dbReference>
<gene>
    <name evidence="6" type="ORF">BN1723_012432</name>
</gene>
<dbReference type="Pfam" id="PF00172">
    <property type="entry name" value="Zn_clus"/>
    <property type="match status" value="1"/>
</dbReference>
<proteinExistence type="predicted"/>
<keyword evidence="2" id="KW-0539">Nucleus</keyword>
<evidence type="ECO:0000256" key="4">
    <source>
        <dbReference type="SAM" id="Phobius"/>
    </source>
</evidence>
<feature type="region of interest" description="Disordered" evidence="3">
    <location>
        <begin position="97"/>
        <end position="144"/>
    </location>
</feature>
<evidence type="ECO:0000313" key="7">
    <source>
        <dbReference type="Proteomes" id="UP000045706"/>
    </source>
</evidence>
<dbReference type="GO" id="GO:0006351">
    <property type="term" value="P:DNA-templated transcription"/>
    <property type="evidence" value="ECO:0007669"/>
    <property type="project" value="InterPro"/>
</dbReference>
<dbReference type="PROSITE" id="PS50048">
    <property type="entry name" value="ZN2_CY6_FUNGAL_2"/>
    <property type="match status" value="1"/>
</dbReference>
<feature type="compositionally biased region" description="Low complexity" evidence="3">
    <location>
        <begin position="105"/>
        <end position="127"/>
    </location>
</feature>
<dbReference type="GO" id="GO:0003677">
    <property type="term" value="F:DNA binding"/>
    <property type="evidence" value="ECO:0007669"/>
    <property type="project" value="InterPro"/>
</dbReference>
<dbReference type="PROSITE" id="PS00463">
    <property type="entry name" value="ZN2_CY6_FUNGAL_1"/>
    <property type="match status" value="1"/>
</dbReference>
<dbReference type="EMBL" id="CVQI01012113">
    <property type="protein sequence ID" value="CRK21541.1"/>
    <property type="molecule type" value="Genomic_DNA"/>
</dbReference>
<keyword evidence="1" id="KW-0479">Metal-binding</keyword>
<dbReference type="PANTHER" id="PTHR46910:SF5">
    <property type="entry name" value="ZN(II)2CYS6 TRANSCRIPTION FACTOR (EUROFUNG)"/>
    <property type="match status" value="1"/>
</dbReference>
<feature type="transmembrane region" description="Helical" evidence="4">
    <location>
        <begin position="558"/>
        <end position="579"/>
    </location>
</feature>
<protein>
    <recommendedName>
        <fullName evidence="5">Zn(2)-C6 fungal-type domain-containing protein</fullName>
    </recommendedName>
</protein>
<dbReference type="SMART" id="SM00066">
    <property type="entry name" value="GAL4"/>
    <property type="match status" value="1"/>
</dbReference>
<dbReference type="InterPro" id="IPR050987">
    <property type="entry name" value="AtrR-like"/>
</dbReference>
<keyword evidence="4" id="KW-0812">Transmembrane</keyword>
<evidence type="ECO:0000256" key="2">
    <source>
        <dbReference type="ARBA" id="ARBA00023242"/>
    </source>
</evidence>
<feature type="domain" description="Zn(2)-C6 fungal-type" evidence="5">
    <location>
        <begin position="27"/>
        <end position="56"/>
    </location>
</feature>
<accession>A0A0G4LHN5</accession>
<name>A0A0G4LHN5_VERLO</name>
<dbReference type="AlphaFoldDB" id="A0A0G4LHN5"/>
<dbReference type="PANTHER" id="PTHR46910">
    <property type="entry name" value="TRANSCRIPTION FACTOR PDR1"/>
    <property type="match status" value="1"/>
</dbReference>
<evidence type="ECO:0000256" key="3">
    <source>
        <dbReference type="SAM" id="MobiDB-lite"/>
    </source>
</evidence>
<dbReference type="SUPFAM" id="SSF57701">
    <property type="entry name" value="Zn2/Cys6 DNA-binding domain"/>
    <property type="match status" value="1"/>
</dbReference>
<dbReference type="Proteomes" id="UP000045706">
    <property type="component" value="Unassembled WGS sequence"/>
</dbReference>
<dbReference type="InterPro" id="IPR007219">
    <property type="entry name" value="XnlR_reg_dom"/>
</dbReference>
<dbReference type="CDD" id="cd00067">
    <property type="entry name" value="GAL4"/>
    <property type="match status" value="1"/>
</dbReference>
<evidence type="ECO:0000313" key="6">
    <source>
        <dbReference type="EMBL" id="CRK21541.1"/>
    </source>
</evidence>
<keyword evidence="4" id="KW-0472">Membrane</keyword>
<dbReference type="SMART" id="SM00906">
    <property type="entry name" value="Fungal_trans"/>
    <property type="match status" value="1"/>
</dbReference>
<sequence length="735" mass="81308">MDESRDGSGVDEVADISLNPSTSIRRACDACRSRKIRCNRESPCSHCVHAKIECTHADAKPKEKRTRILLTPQYERKIDLIDRRLDGVVRLLEDLKLNWPPPASQPSQSQTASASNPSPAARNAQSSFSTPSSHGAQSVPAGPVVEGDSSLAAHSVFANEFLQKVVNTGDLQGSGLELRETLNSLHHIVDALKQQTTTSEMAYPHGKPTSRPVFQTADLPPIKKAVALLRTATSQWLASTSWIFEFLSKQHFTDLCLGVYFSDDHLDTDYITVNAGLYALFLDQSYHCPPEEKEENLQYARICKENLETALANLPLHLPASNDVLLALLFGAFHAIEISKPSLSWVLTCKASELCQTLGYHRASSMKNDKPEDREFKVFVFWSVYFIDKSLSLRLGRASTIPDWDVTVQPPDVKTADKRALVGYFCLWIKAARCQGNTYEKLYSPDAIKQPDSVRLARVEKLVSDLEDLEVESRQTDAKWLKAAEQYVGKPLMELFVISDEVLRLGLLTMVYRAAPRPAGSSTTFTAECINAARVTLARHQDCMVVLDKTESALFPTYIHWTLLFAPFIPFIVIFCQVIETQDQEDLARLHAFITSIKNAPAVSDAAAKMHRLFEVLYSVALRYVEFRVSTPPAQQAQANAEMNTYLAQLGFPATAGDPNVVASPGADFGGHQADSAAAGAFDSTFGGGLGDTTMQGANPMMWMGNTAQLEDWFYSNQQMMGLLQEPSFNLPNTQ</sequence>
<dbReference type="GO" id="GO:0008270">
    <property type="term" value="F:zinc ion binding"/>
    <property type="evidence" value="ECO:0007669"/>
    <property type="project" value="InterPro"/>
</dbReference>